<dbReference type="InterPro" id="IPR038076">
    <property type="entry name" value="MgtE_N_sf"/>
</dbReference>
<dbReference type="EMBL" id="JYFE01000081">
    <property type="protein sequence ID" value="KIT14288.1"/>
    <property type="molecule type" value="Genomic_DNA"/>
</dbReference>
<evidence type="ECO:0000313" key="2">
    <source>
        <dbReference type="EMBL" id="KIT14288.1"/>
    </source>
</evidence>
<keyword evidence="3" id="KW-1185">Reference proteome</keyword>
<name>A0A0D1D2G1_9RHOB</name>
<dbReference type="OrthoDB" id="9791432at2"/>
<proteinExistence type="predicted"/>
<dbReference type="STRING" id="935700.jaqu_40820"/>
<comment type="caution">
    <text evidence="2">The sequence shown here is derived from an EMBL/GenBank/DDBJ whole genome shotgun (WGS) entry which is preliminary data.</text>
</comment>
<dbReference type="Pfam" id="PF03448">
    <property type="entry name" value="MgtE_N"/>
    <property type="match status" value="1"/>
</dbReference>
<sequence>MRSLKKWAGRLALTAIAGLLLVSAMTRLVSANLAVDGSEVKATAQPEFEGIALLLEELDRRETDLIRREESLDLREQDLRVAAEEIAASLDDLKAADAALEARMASSAGASDEDVDRLTRIYEGMKPKDAAAVFETMEPDFAAGFLARMAPDAAATILSEMPATNVYAISATIAGRNANAATEDRR</sequence>
<evidence type="ECO:0000259" key="1">
    <source>
        <dbReference type="Pfam" id="PF03448"/>
    </source>
</evidence>
<dbReference type="AlphaFoldDB" id="A0A0D1D2G1"/>
<dbReference type="Gene3D" id="1.25.60.10">
    <property type="entry name" value="MgtE N-terminal domain-like"/>
    <property type="match status" value="1"/>
</dbReference>
<evidence type="ECO:0000313" key="3">
    <source>
        <dbReference type="Proteomes" id="UP000032232"/>
    </source>
</evidence>
<dbReference type="SUPFAM" id="SSF158791">
    <property type="entry name" value="MgtE N-terminal domain-like"/>
    <property type="match status" value="1"/>
</dbReference>
<dbReference type="PATRIC" id="fig|935700.4.peg.4208"/>
<reference evidence="2 3" key="1">
    <citation type="submission" date="2015-02" db="EMBL/GenBank/DDBJ databases">
        <title>Genome Sequence of Jannaschia aquimarina DSM28248, a member of the Roseobacter clade.</title>
        <authorList>
            <person name="Voget S."/>
            <person name="Daniel R."/>
        </authorList>
    </citation>
    <scope>NUCLEOTIDE SEQUENCE [LARGE SCALE GENOMIC DNA]</scope>
    <source>
        <strain evidence="2 3">GSW-M26</strain>
    </source>
</reference>
<accession>A0A0D1D2G1</accession>
<gene>
    <name evidence="2" type="ORF">jaqu_40820</name>
</gene>
<dbReference type="RefSeq" id="WP_043920839.1">
    <property type="nucleotide sequence ID" value="NZ_FZPF01000001.1"/>
</dbReference>
<dbReference type="Proteomes" id="UP000032232">
    <property type="component" value="Unassembled WGS sequence"/>
</dbReference>
<protein>
    <submittedName>
        <fullName evidence="2">MgtE intracellular N domain protein</fullName>
    </submittedName>
</protein>
<feature type="domain" description="Magnesium transporter MgtE intracellular" evidence="1">
    <location>
        <begin position="116"/>
        <end position="172"/>
    </location>
</feature>
<dbReference type="InterPro" id="IPR006668">
    <property type="entry name" value="Mg_transptr_MgtE_intracell_dom"/>
</dbReference>
<organism evidence="2 3">
    <name type="scientific">Jannaschia aquimarina</name>
    <dbReference type="NCBI Taxonomy" id="935700"/>
    <lineage>
        <taxon>Bacteria</taxon>
        <taxon>Pseudomonadati</taxon>
        <taxon>Pseudomonadota</taxon>
        <taxon>Alphaproteobacteria</taxon>
        <taxon>Rhodobacterales</taxon>
        <taxon>Roseobacteraceae</taxon>
        <taxon>Jannaschia</taxon>
    </lineage>
</organism>